<dbReference type="Proteomes" id="UP001652445">
    <property type="component" value="Unassembled WGS sequence"/>
</dbReference>
<sequence length="124" mass="14311">MDKPVNEDKIMNKVWEIQYRLHIGNDEQYVRKLLGSSALERTNDNHQQAVWRYDIEPISGYQYEGLTIDSKGLEQGEVGAQLIVYWTEDGKVDAIELWYKHTKSGKIVTHYVYPDGTIGGATYE</sequence>
<reference evidence="1 2" key="1">
    <citation type="submission" date="2022-09" db="EMBL/GenBank/DDBJ databases">
        <authorList>
            <person name="Han X.L."/>
            <person name="Wang Q."/>
            <person name="Lu T."/>
        </authorList>
    </citation>
    <scope>NUCLEOTIDE SEQUENCE [LARGE SCALE GENOMIC DNA]</scope>
    <source>
        <strain evidence="1 2">WQ 127069</strain>
    </source>
</reference>
<name>A0ABT2URI1_9BACL</name>
<proteinExistence type="predicted"/>
<comment type="caution">
    <text evidence="1">The sequence shown here is derived from an EMBL/GenBank/DDBJ whole genome shotgun (WGS) entry which is preliminary data.</text>
</comment>
<dbReference type="EMBL" id="JAOQIO010000115">
    <property type="protein sequence ID" value="MCU6797283.1"/>
    <property type="molecule type" value="Genomic_DNA"/>
</dbReference>
<protein>
    <submittedName>
        <fullName evidence="1">Uncharacterized protein</fullName>
    </submittedName>
</protein>
<gene>
    <name evidence="1" type="ORF">OB236_34655</name>
</gene>
<evidence type="ECO:0000313" key="1">
    <source>
        <dbReference type="EMBL" id="MCU6797283.1"/>
    </source>
</evidence>
<organism evidence="1 2">
    <name type="scientific">Paenibacillus baimaensis</name>
    <dbReference type="NCBI Taxonomy" id="2982185"/>
    <lineage>
        <taxon>Bacteria</taxon>
        <taxon>Bacillati</taxon>
        <taxon>Bacillota</taxon>
        <taxon>Bacilli</taxon>
        <taxon>Bacillales</taxon>
        <taxon>Paenibacillaceae</taxon>
        <taxon>Paenibacillus</taxon>
    </lineage>
</organism>
<accession>A0ABT2URI1</accession>
<keyword evidence="2" id="KW-1185">Reference proteome</keyword>
<evidence type="ECO:0000313" key="2">
    <source>
        <dbReference type="Proteomes" id="UP001652445"/>
    </source>
</evidence>